<dbReference type="PIRSF" id="PIRSF004557">
    <property type="entry name" value="SecY"/>
    <property type="match status" value="1"/>
</dbReference>
<geneLocation type="plastid" evidence="2"/>
<keyword evidence="1" id="KW-1133">Transmembrane helix</keyword>
<feature type="transmembrane region" description="Helical" evidence="1">
    <location>
        <begin position="187"/>
        <end position="209"/>
    </location>
</feature>
<dbReference type="InterPro" id="IPR023201">
    <property type="entry name" value="SecY_dom_sf"/>
</dbReference>
<keyword evidence="1" id="KW-0472">Membrane</keyword>
<gene>
    <name evidence="2" type="primary">secY</name>
</gene>
<feature type="transmembrane region" description="Helical" evidence="1">
    <location>
        <begin position="401"/>
        <end position="421"/>
    </location>
</feature>
<reference evidence="2" key="1">
    <citation type="submission" date="2017-05" db="EMBL/GenBank/DDBJ databases">
        <title>Plastid comparative genomics reveals ancient divergence between Glaucophyte genera.</title>
        <authorList>
            <person name="Figueroa-Martinez F.J."/>
            <person name="Jackson C."/>
            <person name="Reyes-Prieto A."/>
        </authorList>
    </citation>
    <scope>NUCLEOTIDE SEQUENCE</scope>
    <source>
        <strain evidence="2">SAG 46.84</strain>
    </source>
</reference>
<name>A0A3G1IVZ7_9EUKA</name>
<keyword evidence="2" id="KW-0934">Plastid</keyword>
<evidence type="ECO:0000256" key="1">
    <source>
        <dbReference type="SAM" id="Phobius"/>
    </source>
</evidence>
<feature type="transmembrane region" description="Helical" evidence="1">
    <location>
        <begin position="312"/>
        <end position="334"/>
    </location>
</feature>
<dbReference type="GO" id="GO:0015031">
    <property type="term" value="P:protein transport"/>
    <property type="evidence" value="ECO:0007669"/>
    <property type="project" value="InterPro"/>
</dbReference>
<protein>
    <submittedName>
        <fullName evidence="2">SecY-type transporter protein</fullName>
    </submittedName>
</protein>
<dbReference type="Gene3D" id="1.10.3370.10">
    <property type="entry name" value="SecY subunit domain"/>
    <property type="match status" value="1"/>
</dbReference>
<dbReference type="GeneID" id="38572632"/>
<dbReference type="Pfam" id="PF00344">
    <property type="entry name" value="SecY"/>
    <property type="match status" value="1"/>
</dbReference>
<feature type="transmembrane region" description="Helical" evidence="1">
    <location>
        <begin position="376"/>
        <end position="395"/>
    </location>
</feature>
<feature type="transmembrane region" description="Helical" evidence="1">
    <location>
        <begin position="125"/>
        <end position="145"/>
    </location>
</feature>
<feature type="transmembrane region" description="Helical" evidence="1">
    <location>
        <begin position="157"/>
        <end position="175"/>
    </location>
</feature>
<evidence type="ECO:0000313" key="2">
    <source>
        <dbReference type="EMBL" id="ASQ40228.1"/>
    </source>
</evidence>
<feature type="transmembrane region" description="Helical" evidence="1">
    <location>
        <begin position="284"/>
        <end position="306"/>
    </location>
</feature>
<dbReference type="InterPro" id="IPR002208">
    <property type="entry name" value="SecY/SEC61-alpha"/>
</dbReference>
<keyword evidence="1" id="KW-0812">Transmembrane</keyword>
<dbReference type="PRINTS" id="PR00303">
    <property type="entry name" value="SECYTRNLCASE"/>
</dbReference>
<dbReference type="AlphaFoldDB" id="A0A3G1IVZ7"/>
<dbReference type="SUPFAM" id="SSF103491">
    <property type="entry name" value="Preprotein translocase SecY subunit"/>
    <property type="match status" value="1"/>
</dbReference>
<proteinExistence type="predicted"/>
<feature type="transmembrane region" description="Helical" evidence="1">
    <location>
        <begin position="221"/>
        <end position="245"/>
    </location>
</feature>
<sequence length="447" mass="51110">MINKKTGNGTLKSIKNILTNKNVRKRIYITTFVFVIVRFGSLWQIPGVEFNILALKEDMQKDFALVLLYGSSNSLIPNINVFSLQYSAYLTANYMFNAVVNIIPSFKRTFREWSPKQNKELSHRFITIITAFVALIQATLVTVFYIKPYAINWNSDLAFRTITLMTCGAISFAYFDKLLKDKGLGFGLNLFILFSCLPRVPYAIIIDLINDKLNSFSISTITIFFFNSIFLIIGLYLLTLAIIFLNQIKRKIIYDSYAVDQVLIENKNNVESQNTVNTDEIKKIFFTLNINNASTSVLIGLLFIQVLSQTPIIGILVNNYFINKILIILIITGLNTQIGRLLTIDADEMAQTLLKTQAFVERLEPGKNTVNFINNLTTRLNLIGGFFVSFIVVIYKICEDIANSSIFVGTTSMIIIILILLEILKKIQYSLYIYKYKNKYNFNFKKD</sequence>
<dbReference type="EMBL" id="MF167426">
    <property type="protein sequence ID" value="ASQ40228.1"/>
    <property type="molecule type" value="Genomic_DNA"/>
</dbReference>
<feature type="transmembrane region" description="Helical" evidence="1">
    <location>
        <begin position="27"/>
        <end position="45"/>
    </location>
</feature>
<dbReference type="GO" id="GO:0016020">
    <property type="term" value="C:membrane"/>
    <property type="evidence" value="ECO:0007669"/>
    <property type="project" value="InterPro"/>
</dbReference>
<dbReference type="RefSeq" id="YP_009546167.1">
    <property type="nucleotide sequence ID" value="NC_040153.1"/>
</dbReference>
<feature type="transmembrane region" description="Helical" evidence="1">
    <location>
        <begin position="86"/>
        <end position="104"/>
    </location>
</feature>
<organism evidence="2">
    <name type="scientific">Gloeochaete wittrockiana</name>
    <dbReference type="NCBI Taxonomy" id="38269"/>
    <lineage>
        <taxon>Eukaryota</taxon>
        <taxon>Glaucocystophyceae</taxon>
        <taxon>Gloeochaetales</taxon>
        <taxon>Gloeochaetaceae</taxon>
        <taxon>Gloeochaete</taxon>
    </lineage>
</organism>
<accession>A0A3G1IVZ7</accession>